<name>A0A3P2A744_9NEIS</name>
<accession>A0A3P2A744</accession>
<sequence>MSTLDWIAAGYVFGIPLIALAAVWQMYVVLNESHALNRFEGTPKMLWVAISLFFSFSLSLYWFCPNARKKGIVFVLLGGAGVALYGMASYLKMRLTTP</sequence>
<dbReference type="AlphaFoldDB" id="A0A3P2A744"/>
<reference evidence="1 2" key="1">
    <citation type="submission" date="2018-11" db="EMBL/GenBank/DDBJ databases">
        <title>Genomes From Bacteria Associated with the Canine Oral Cavity: a Test Case for Automated Genome-Based Taxonomic Assignment.</title>
        <authorList>
            <person name="Coil D.A."/>
            <person name="Jospin G."/>
            <person name="Darling A.E."/>
            <person name="Wallis C."/>
            <person name="Davis I.J."/>
            <person name="Harris S."/>
            <person name="Eisen J.A."/>
            <person name="Holcombe L.J."/>
            <person name="O'Flynn C."/>
        </authorList>
    </citation>
    <scope>NUCLEOTIDE SEQUENCE [LARGE SCALE GENOMIC DNA]</scope>
    <source>
        <strain evidence="1 2">COT-280</strain>
    </source>
</reference>
<proteinExistence type="predicted"/>
<protein>
    <submittedName>
        <fullName evidence="1">Uncharacterized protein</fullName>
    </submittedName>
</protein>
<evidence type="ECO:0000313" key="1">
    <source>
        <dbReference type="EMBL" id="RRD91211.1"/>
    </source>
</evidence>
<dbReference type="EMBL" id="RQYC01000002">
    <property type="protein sequence ID" value="RRD91211.1"/>
    <property type="molecule type" value="Genomic_DNA"/>
</dbReference>
<gene>
    <name evidence="1" type="ORF">EII21_02130</name>
</gene>
<dbReference type="RefSeq" id="WP_027021191.1">
    <property type="nucleotide sequence ID" value="NZ_CAMIGD010000241.1"/>
</dbReference>
<keyword evidence="2" id="KW-1185">Reference proteome</keyword>
<dbReference type="Proteomes" id="UP000269923">
    <property type="component" value="Unassembled WGS sequence"/>
</dbReference>
<dbReference type="OrthoDB" id="8604072at2"/>
<evidence type="ECO:0000313" key="2">
    <source>
        <dbReference type="Proteomes" id="UP000269923"/>
    </source>
</evidence>
<comment type="caution">
    <text evidence="1">The sequence shown here is derived from an EMBL/GenBank/DDBJ whole genome shotgun (WGS) entry which is preliminary data.</text>
</comment>
<organism evidence="1 2">
    <name type="scientific">Conchiformibius steedae</name>
    <dbReference type="NCBI Taxonomy" id="153493"/>
    <lineage>
        <taxon>Bacteria</taxon>
        <taxon>Pseudomonadati</taxon>
        <taxon>Pseudomonadota</taxon>
        <taxon>Betaproteobacteria</taxon>
        <taxon>Neisseriales</taxon>
        <taxon>Neisseriaceae</taxon>
        <taxon>Conchiformibius</taxon>
    </lineage>
</organism>
<dbReference type="STRING" id="1121352.GCA_000620925_00262"/>